<feature type="domain" description="Methyltransferase" evidence="2">
    <location>
        <begin position="35"/>
        <end position="123"/>
    </location>
</feature>
<dbReference type="Proteomes" id="UP000287352">
    <property type="component" value="Unassembled WGS sequence"/>
</dbReference>
<dbReference type="SUPFAM" id="SSF53335">
    <property type="entry name" value="S-adenosyl-L-methionine-dependent methyltransferases"/>
    <property type="match status" value="1"/>
</dbReference>
<dbReference type="InterPro" id="IPR041698">
    <property type="entry name" value="Methyltransf_25"/>
</dbReference>
<dbReference type="Gene3D" id="3.40.50.150">
    <property type="entry name" value="Vaccinia Virus protein VP39"/>
    <property type="match status" value="1"/>
</dbReference>
<dbReference type="AlphaFoldDB" id="A0A401ZZV6"/>
<dbReference type="EMBL" id="BIFR01000001">
    <property type="protein sequence ID" value="GCE12420.1"/>
    <property type="molecule type" value="Genomic_DNA"/>
</dbReference>
<proteinExistence type="predicted"/>
<organism evidence="3 4">
    <name type="scientific">Tengunoibacter tsumagoiensis</name>
    <dbReference type="NCBI Taxonomy" id="2014871"/>
    <lineage>
        <taxon>Bacteria</taxon>
        <taxon>Bacillati</taxon>
        <taxon>Chloroflexota</taxon>
        <taxon>Ktedonobacteria</taxon>
        <taxon>Ktedonobacterales</taxon>
        <taxon>Dictyobacteraceae</taxon>
        <taxon>Tengunoibacter</taxon>
    </lineage>
</organism>
<gene>
    <name evidence="3" type="ORF">KTT_22790</name>
</gene>
<protein>
    <submittedName>
        <fullName evidence="3">Tellurite resistance protein</fullName>
    </submittedName>
</protein>
<dbReference type="InterPro" id="IPR029063">
    <property type="entry name" value="SAM-dependent_MTases_sf"/>
</dbReference>
<keyword evidence="1" id="KW-0808">Transferase</keyword>
<sequence length="200" mass="22693">MRETWDQFYELTRERPPSEGIIRAVSLLGQTGDALDLGCGAGRDTRYLLSQGFEVTAVDRETTALAELSSFSNEHLHLVQSAFEDFTFATYNLINAHFALPFMAREQFSAVFTRLKASLKPGGIFVGQFFGIHDEWNTHENNFTFFTREQALSELDGLQIIEFEEIDADGRIASGTPKHWHVYHIIAAKERRLIDSKSTN</sequence>
<dbReference type="PANTHER" id="PTHR43861">
    <property type="entry name" value="TRANS-ACONITATE 2-METHYLTRANSFERASE-RELATED"/>
    <property type="match status" value="1"/>
</dbReference>
<dbReference type="Pfam" id="PF13649">
    <property type="entry name" value="Methyltransf_25"/>
    <property type="match status" value="1"/>
</dbReference>
<evidence type="ECO:0000259" key="2">
    <source>
        <dbReference type="Pfam" id="PF13649"/>
    </source>
</evidence>
<dbReference type="CDD" id="cd02440">
    <property type="entry name" value="AdoMet_MTases"/>
    <property type="match status" value="1"/>
</dbReference>
<reference evidence="4" key="1">
    <citation type="submission" date="2018-12" db="EMBL/GenBank/DDBJ databases">
        <title>Tengunoibacter tsumagoiensis gen. nov., sp. nov., Dictyobacter kobayashii sp. nov., D. alpinus sp. nov., and D. joshuensis sp. nov. and description of Dictyobacteraceae fam. nov. within the order Ktedonobacterales isolated from Tengu-no-mugimeshi.</title>
        <authorList>
            <person name="Wang C.M."/>
            <person name="Zheng Y."/>
            <person name="Sakai Y."/>
            <person name="Toyoda A."/>
            <person name="Minakuchi Y."/>
            <person name="Abe K."/>
            <person name="Yokota A."/>
            <person name="Yabe S."/>
        </authorList>
    </citation>
    <scope>NUCLEOTIDE SEQUENCE [LARGE SCALE GENOMIC DNA]</scope>
    <source>
        <strain evidence="4">Uno3</strain>
    </source>
</reference>
<name>A0A401ZZV6_9CHLR</name>
<comment type="caution">
    <text evidence="3">The sequence shown here is derived from an EMBL/GenBank/DDBJ whole genome shotgun (WGS) entry which is preliminary data.</text>
</comment>
<evidence type="ECO:0000313" key="3">
    <source>
        <dbReference type="EMBL" id="GCE12420.1"/>
    </source>
</evidence>
<dbReference type="GO" id="GO:0016740">
    <property type="term" value="F:transferase activity"/>
    <property type="evidence" value="ECO:0007669"/>
    <property type="project" value="UniProtKB-KW"/>
</dbReference>
<evidence type="ECO:0000313" key="4">
    <source>
        <dbReference type="Proteomes" id="UP000287352"/>
    </source>
</evidence>
<dbReference type="RefSeq" id="WP_161975425.1">
    <property type="nucleotide sequence ID" value="NZ_BIFR01000001.1"/>
</dbReference>
<keyword evidence="4" id="KW-1185">Reference proteome</keyword>
<accession>A0A401ZZV6</accession>
<evidence type="ECO:0000256" key="1">
    <source>
        <dbReference type="ARBA" id="ARBA00022679"/>
    </source>
</evidence>